<keyword evidence="2" id="KW-1185">Reference proteome</keyword>
<organism evidence="1 2">
    <name type="scientific">Aulographum hederae CBS 113979</name>
    <dbReference type="NCBI Taxonomy" id="1176131"/>
    <lineage>
        <taxon>Eukaryota</taxon>
        <taxon>Fungi</taxon>
        <taxon>Dikarya</taxon>
        <taxon>Ascomycota</taxon>
        <taxon>Pezizomycotina</taxon>
        <taxon>Dothideomycetes</taxon>
        <taxon>Pleosporomycetidae</taxon>
        <taxon>Aulographales</taxon>
        <taxon>Aulographaceae</taxon>
    </lineage>
</organism>
<proteinExistence type="predicted"/>
<accession>A0A6G1GSG9</accession>
<dbReference type="EMBL" id="ML977173">
    <property type="protein sequence ID" value="KAF1983699.1"/>
    <property type="molecule type" value="Genomic_DNA"/>
</dbReference>
<name>A0A6G1GSG9_9PEZI</name>
<evidence type="ECO:0000313" key="2">
    <source>
        <dbReference type="Proteomes" id="UP000800041"/>
    </source>
</evidence>
<protein>
    <submittedName>
        <fullName evidence="1">Uncharacterized protein</fullName>
    </submittedName>
</protein>
<dbReference type="Proteomes" id="UP000800041">
    <property type="component" value="Unassembled WGS sequence"/>
</dbReference>
<gene>
    <name evidence="1" type="ORF">K402DRAFT_161002</name>
</gene>
<evidence type="ECO:0000313" key="1">
    <source>
        <dbReference type="EMBL" id="KAF1983699.1"/>
    </source>
</evidence>
<dbReference type="AlphaFoldDB" id="A0A6G1GSG9"/>
<reference evidence="1" key="1">
    <citation type="journal article" date="2020" name="Stud. Mycol.">
        <title>101 Dothideomycetes genomes: a test case for predicting lifestyles and emergence of pathogens.</title>
        <authorList>
            <person name="Haridas S."/>
            <person name="Albert R."/>
            <person name="Binder M."/>
            <person name="Bloem J."/>
            <person name="Labutti K."/>
            <person name="Salamov A."/>
            <person name="Andreopoulos B."/>
            <person name="Baker S."/>
            <person name="Barry K."/>
            <person name="Bills G."/>
            <person name="Bluhm B."/>
            <person name="Cannon C."/>
            <person name="Castanera R."/>
            <person name="Culley D."/>
            <person name="Daum C."/>
            <person name="Ezra D."/>
            <person name="Gonzalez J."/>
            <person name="Henrissat B."/>
            <person name="Kuo A."/>
            <person name="Liang C."/>
            <person name="Lipzen A."/>
            <person name="Lutzoni F."/>
            <person name="Magnuson J."/>
            <person name="Mondo S."/>
            <person name="Nolan M."/>
            <person name="Ohm R."/>
            <person name="Pangilinan J."/>
            <person name="Park H.-J."/>
            <person name="Ramirez L."/>
            <person name="Alfaro M."/>
            <person name="Sun H."/>
            <person name="Tritt A."/>
            <person name="Yoshinaga Y."/>
            <person name="Zwiers L.-H."/>
            <person name="Turgeon B."/>
            <person name="Goodwin S."/>
            <person name="Spatafora J."/>
            <person name="Crous P."/>
            <person name="Grigoriev I."/>
        </authorList>
    </citation>
    <scope>NUCLEOTIDE SEQUENCE</scope>
    <source>
        <strain evidence="1">CBS 113979</strain>
    </source>
</reference>
<sequence length="149" mass="16595">MLLSSLSPHQVHNVDNMAAIRAFFPETVLFQPSWAISSTPSVDDRFLAYISSNVYRRLVHGFGPRFFTSSQPYRRSCMSPHMRYHAVGALFGCHSERERTSLTDAQVAFRDPRSVQVVCEAFFTSCLLAIANLDSFGSGPVGGLQYLLA</sequence>